<evidence type="ECO:0000256" key="3">
    <source>
        <dbReference type="SAM" id="Phobius"/>
    </source>
</evidence>
<dbReference type="PaxDb" id="214684-Q5KF06"/>
<dbReference type="eggNOG" id="KOG2595">
    <property type="taxonomic scope" value="Eukaryota"/>
</dbReference>
<feature type="compositionally biased region" description="Basic and acidic residues" evidence="2">
    <location>
        <begin position="92"/>
        <end position="121"/>
    </location>
</feature>
<keyword evidence="3" id="KW-0472">Membrane</keyword>
<dbReference type="GO" id="GO:0005096">
    <property type="term" value="F:GTPase activator activity"/>
    <property type="evidence" value="ECO:0000318"/>
    <property type="project" value="GO_Central"/>
</dbReference>
<keyword evidence="3" id="KW-1133">Transmembrane helix</keyword>
<feature type="region of interest" description="Disordered" evidence="2">
    <location>
        <begin position="188"/>
        <end position="207"/>
    </location>
</feature>
<keyword evidence="6" id="KW-1185">Reference proteome</keyword>
<dbReference type="InParanoid" id="Q5KF06"/>
<evidence type="ECO:0000256" key="1">
    <source>
        <dbReference type="ARBA" id="ARBA00022468"/>
    </source>
</evidence>
<accession>Q5KF06</accession>
<evidence type="ECO:0000313" key="6">
    <source>
        <dbReference type="Proteomes" id="UP000002149"/>
    </source>
</evidence>
<dbReference type="InterPro" id="IPR045913">
    <property type="entry name" value="TBC20/Gyp8-like"/>
</dbReference>
<dbReference type="GO" id="GO:0005789">
    <property type="term" value="C:endoplasmic reticulum membrane"/>
    <property type="evidence" value="ECO:0000318"/>
    <property type="project" value="GO_Central"/>
</dbReference>
<feature type="transmembrane region" description="Helical" evidence="3">
    <location>
        <begin position="507"/>
        <end position="526"/>
    </location>
</feature>
<reference evidence="5 6" key="1">
    <citation type="journal article" date="2005" name="Science">
        <title>The genome of the basidiomycetous yeast and human pathogen Cryptococcus neoformans.</title>
        <authorList>
            <person name="Loftus B.J."/>
            <person name="Fung E."/>
            <person name="Roncaglia P."/>
            <person name="Rowley D."/>
            <person name="Amedeo P."/>
            <person name="Bruno D."/>
            <person name="Vamathevan J."/>
            <person name="Miranda M."/>
            <person name="Anderson I.J."/>
            <person name="Fraser J.A."/>
            <person name="Allen J.E."/>
            <person name="Bosdet I.E."/>
            <person name="Brent M.R."/>
            <person name="Chiu R."/>
            <person name="Doering T.L."/>
            <person name="Donlin M.J."/>
            <person name="D'Souza C.A."/>
            <person name="Fox D.S."/>
            <person name="Grinberg V."/>
            <person name="Fu J."/>
            <person name="Fukushima M."/>
            <person name="Haas B.J."/>
            <person name="Huang J.C."/>
            <person name="Janbon G."/>
            <person name="Jones S.J."/>
            <person name="Koo H.L."/>
            <person name="Krzywinski M.I."/>
            <person name="Kwon-Chung J.K."/>
            <person name="Lengeler K.B."/>
            <person name="Maiti R."/>
            <person name="Marra M.A."/>
            <person name="Marra R.E."/>
            <person name="Mathewson C.A."/>
            <person name="Mitchell T.G."/>
            <person name="Pertea M."/>
            <person name="Riggs F.R."/>
            <person name="Salzberg S.L."/>
            <person name="Schein J.E."/>
            <person name="Shvartsbeyn A."/>
            <person name="Shin H."/>
            <person name="Shumway M."/>
            <person name="Specht C.A."/>
            <person name="Suh B.B."/>
            <person name="Tenney A."/>
            <person name="Utterback T.R."/>
            <person name="Wickes B.L."/>
            <person name="Wortman J.R."/>
            <person name="Wye N.H."/>
            <person name="Kronstad J.W."/>
            <person name="Lodge J.K."/>
            <person name="Heitman J."/>
            <person name="Davis R.W."/>
            <person name="Fraser C.M."/>
            <person name="Hyman R.W."/>
        </authorList>
    </citation>
    <scope>NUCLEOTIDE SEQUENCE [LARGE SCALE GENOMIC DNA]</scope>
    <source>
        <strain evidence="6">JEC21 / ATCC MYA-565</strain>
    </source>
</reference>
<evidence type="ECO:0000256" key="2">
    <source>
        <dbReference type="SAM" id="MobiDB-lite"/>
    </source>
</evidence>
<dbReference type="OMA" id="EPIQRMF"/>
<dbReference type="RefSeq" id="XP_571666.1">
    <property type="nucleotide sequence ID" value="XM_571666.2"/>
</dbReference>
<proteinExistence type="predicted"/>
<dbReference type="Pfam" id="PF00566">
    <property type="entry name" value="RabGAP-TBC"/>
    <property type="match status" value="2"/>
</dbReference>
<dbReference type="InterPro" id="IPR035969">
    <property type="entry name" value="Rab-GAP_TBC_sf"/>
</dbReference>
<organism evidence="5 6">
    <name type="scientific">Cryptococcus deneoformans (strain JEC21 / ATCC MYA-565)</name>
    <name type="common">Cryptococcus neoformans var. neoformans serotype D</name>
    <dbReference type="NCBI Taxonomy" id="214684"/>
    <lineage>
        <taxon>Eukaryota</taxon>
        <taxon>Fungi</taxon>
        <taxon>Dikarya</taxon>
        <taxon>Basidiomycota</taxon>
        <taxon>Agaricomycotina</taxon>
        <taxon>Tremellomycetes</taxon>
        <taxon>Tremellales</taxon>
        <taxon>Cryptococcaceae</taxon>
        <taxon>Cryptococcus</taxon>
        <taxon>Cryptococcus neoformans species complex</taxon>
    </lineage>
</organism>
<dbReference type="VEuPathDB" id="FungiDB:CNF03540"/>
<sequence>MPPIPTETQEKGQKPIHNPWLEVRSLWTNQAIQDGDLKALRRISSLPGGFGGEEERKRAWAFLLGTSKLDSASSEAGPSKLPVTTQPILAKATEEKPEIGEDSKNSREPQPHKDETQVKLDTDRSFVTYPKEITSENKLAMQEDLYDLIVNVLRKYPTLSYFQGYHDILSVFYLTFVPAKQDIRRPSFRLRRQTRSRSRSGRGTPTNVLEEKVTIEEEKLEFESKPDEEPGQKRDTQSWRELRKCAESVSLNRVRDAMGSGMEGMMALLRILKRLLAHADPELSHFSSLISPVPTLPFFALSWVLTLFSHDCDSLEPIQRMFDYLLARNPIAAVYLSASILISKKPRMFALAKKLGREYQEDPSLLHPLFVLIPPLYPDTPSSPNPQTSPSISPSELELHNPDINPYSPIRLSDIFQLADRLLEEYPWDGPLIRGREIMGPGSVMVTYDQEWSEEEWTAEKALQYVDVEVVQPGAAVMDEDELVPSPTPRRVTNPALWEVLKKVKPGTLVALGVVFLGVGMAVYGVKLEGRGVVTWRRVIVGVWRGARKAYQESNLYPV</sequence>
<dbReference type="HOGENOM" id="CLU_024796_1_0_1"/>
<dbReference type="AlphaFoldDB" id="Q5KF06"/>
<dbReference type="PANTHER" id="PTHR20913:SF7">
    <property type="entry name" value="RE60063P"/>
    <property type="match status" value="1"/>
</dbReference>
<keyword evidence="1" id="KW-0343">GTPase activation</keyword>
<dbReference type="Gene3D" id="1.10.472.80">
    <property type="entry name" value="Ypt/Rab-GAP domain of gyp1p, domain 3"/>
    <property type="match status" value="1"/>
</dbReference>
<dbReference type="Gene3D" id="1.10.8.1310">
    <property type="match status" value="1"/>
</dbReference>
<evidence type="ECO:0000313" key="5">
    <source>
        <dbReference type="EMBL" id="AAW44359.1"/>
    </source>
</evidence>
<dbReference type="OrthoDB" id="206700at2759"/>
<dbReference type="KEGG" id="cne:CNF03540"/>
<keyword evidence="3" id="KW-0812">Transmembrane</keyword>
<dbReference type="FunFam" id="1.10.472.80:FF:000172">
    <property type="entry name" value="Chromosome 16, whole genome shotgun sequence"/>
    <property type="match status" value="1"/>
</dbReference>
<name>Q5KF06_CRYD1</name>
<gene>
    <name evidence="5" type="ordered locus">CNF03540</name>
</gene>
<feature type="region of interest" description="Disordered" evidence="2">
    <location>
        <begin position="70"/>
        <end position="121"/>
    </location>
</feature>
<dbReference type="GO" id="GO:0006888">
    <property type="term" value="P:endoplasmic reticulum to Golgi vesicle-mediated transport"/>
    <property type="evidence" value="ECO:0000318"/>
    <property type="project" value="GO_Central"/>
</dbReference>
<dbReference type="PROSITE" id="PS50086">
    <property type="entry name" value="TBC_RABGAP"/>
    <property type="match status" value="1"/>
</dbReference>
<protein>
    <recommendedName>
        <fullName evidence="4">Rab-GAP TBC domain-containing protein</fullName>
    </recommendedName>
</protein>
<dbReference type="STRING" id="214684.Q5KF06"/>
<feature type="region of interest" description="Disordered" evidence="2">
    <location>
        <begin position="220"/>
        <end position="239"/>
    </location>
</feature>
<dbReference type="EMBL" id="AE017346">
    <property type="protein sequence ID" value="AAW44359.1"/>
    <property type="molecule type" value="Genomic_DNA"/>
</dbReference>
<evidence type="ECO:0000259" key="4">
    <source>
        <dbReference type="PROSITE" id="PS50086"/>
    </source>
</evidence>
<dbReference type="SMART" id="SM00164">
    <property type="entry name" value="TBC"/>
    <property type="match status" value="1"/>
</dbReference>
<dbReference type="SUPFAM" id="SSF47923">
    <property type="entry name" value="Ypt/Rab-GAP domain of gyp1p"/>
    <property type="match status" value="2"/>
</dbReference>
<feature type="domain" description="Rab-GAP TBC" evidence="4">
    <location>
        <begin position="50"/>
        <end position="329"/>
    </location>
</feature>
<dbReference type="Proteomes" id="UP000002149">
    <property type="component" value="Chromosome 6"/>
</dbReference>
<dbReference type="GeneID" id="3258226"/>
<feature type="compositionally biased region" description="Polar residues" evidence="2">
    <location>
        <begin position="70"/>
        <end position="87"/>
    </location>
</feature>
<dbReference type="FunCoup" id="Q5KF06">
    <property type="interactions" value="255"/>
</dbReference>
<feature type="compositionally biased region" description="Basic residues" evidence="2">
    <location>
        <begin position="188"/>
        <end position="200"/>
    </location>
</feature>
<dbReference type="InterPro" id="IPR000195">
    <property type="entry name" value="Rab-GAP-TBC_dom"/>
</dbReference>
<dbReference type="PANTHER" id="PTHR20913">
    <property type="entry name" value="TBC1 DOMAIN FAMILY MEMBER 20/GTPASE"/>
    <property type="match status" value="1"/>
</dbReference>